<protein>
    <submittedName>
        <fullName evidence="2">Uncharacterized protein</fullName>
    </submittedName>
</protein>
<gene>
    <name evidence="2" type="ORF">BpHYR1_053133</name>
</gene>
<keyword evidence="1" id="KW-1133">Transmembrane helix</keyword>
<name>A0A3M7Q961_BRAPC</name>
<dbReference type="AlphaFoldDB" id="A0A3M7Q961"/>
<dbReference type="Proteomes" id="UP000276133">
    <property type="component" value="Unassembled WGS sequence"/>
</dbReference>
<keyword evidence="1" id="KW-0812">Transmembrane</keyword>
<proteinExistence type="predicted"/>
<dbReference type="EMBL" id="REGN01006908">
    <property type="protein sequence ID" value="RNA07893.1"/>
    <property type="molecule type" value="Genomic_DNA"/>
</dbReference>
<keyword evidence="1" id="KW-0472">Membrane</keyword>
<organism evidence="2 3">
    <name type="scientific">Brachionus plicatilis</name>
    <name type="common">Marine rotifer</name>
    <name type="synonym">Brachionus muelleri</name>
    <dbReference type="NCBI Taxonomy" id="10195"/>
    <lineage>
        <taxon>Eukaryota</taxon>
        <taxon>Metazoa</taxon>
        <taxon>Spiralia</taxon>
        <taxon>Gnathifera</taxon>
        <taxon>Rotifera</taxon>
        <taxon>Eurotatoria</taxon>
        <taxon>Monogononta</taxon>
        <taxon>Pseudotrocha</taxon>
        <taxon>Ploima</taxon>
        <taxon>Brachionidae</taxon>
        <taxon>Brachionus</taxon>
    </lineage>
</organism>
<feature type="transmembrane region" description="Helical" evidence="1">
    <location>
        <begin position="7"/>
        <end position="23"/>
    </location>
</feature>
<evidence type="ECO:0000313" key="2">
    <source>
        <dbReference type="EMBL" id="RNA07893.1"/>
    </source>
</evidence>
<keyword evidence="3" id="KW-1185">Reference proteome</keyword>
<accession>A0A3M7Q961</accession>
<comment type="caution">
    <text evidence="2">The sequence shown here is derived from an EMBL/GenBank/DDBJ whole genome shotgun (WGS) entry which is preliminary data.</text>
</comment>
<sequence>MVRNWKILYFGIIVSIYAVSQLLEKLEQYQISNSVRKAKYLETLEDKVGYLEKFLDSKENDFKKVLCITMS</sequence>
<reference evidence="2 3" key="1">
    <citation type="journal article" date="2018" name="Sci. Rep.">
        <title>Genomic signatures of local adaptation to the degree of environmental predictability in rotifers.</title>
        <authorList>
            <person name="Franch-Gras L."/>
            <person name="Hahn C."/>
            <person name="Garcia-Roger E.M."/>
            <person name="Carmona M.J."/>
            <person name="Serra M."/>
            <person name="Gomez A."/>
        </authorList>
    </citation>
    <scope>NUCLEOTIDE SEQUENCE [LARGE SCALE GENOMIC DNA]</scope>
    <source>
        <strain evidence="2">HYR1</strain>
    </source>
</reference>
<evidence type="ECO:0000256" key="1">
    <source>
        <dbReference type="SAM" id="Phobius"/>
    </source>
</evidence>
<evidence type="ECO:0000313" key="3">
    <source>
        <dbReference type="Proteomes" id="UP000276133"/>
    </source>
</evidence>